<feature type="domain" description="EGF-like" evidence="6">
    <location>
        <begin position="545"/>
        <end position="586"/>
    </location>
</feature>
<accession>A0AAE0XRI8</accession>
<sequence length="793" mass="88445">MLQVLLKGDDYKVFMLHIGNLTCSNSLAPTELSPDTFDNFVETWQHPLGKVECFKDALQIWYQTKEPNVTYDSITPEVELWKSLLIYGILEFKEEPYVIPLLDTRGTVVAPVLPNKCMAIGSAETVSTYCLRTSPRLTGCPSGRECVSIDEGPMGCQCLQGYQEDTSGQCQDINECAPNGEGAIFCKSKNQDCVNKAGRYICLDMPKTTSQLPASLPATTTPCLDTELDLGNKTHQYCVDKKVLIPPEIRCSINIHLYNGQTVKARLTAITPVIDPIKSFTNLSNKVVTLTWTTATLDANNNDTFTNWTIKERTLLCEDFAATFIPTSVMLVHSLDRPYLIKDHILNARDISYHMRKLLIHDGKYKSSASAAACYADAIVFLTVGNTRLRQINVTSTEKGLIIPDTTRMTIDFDPTHPLPLEIDTCKSYTVSDKCFDKSDLQDDHCKAKNSVCITKGHDTFGCTCRRGYSPTHGECVDNTMCSPGLKLVNNLCVDIDECEGHRNPCGTEQICVNYYGGYSCIDPNHCGQGMTHDTSINRCVDVDECTMGTSGCDNSTTTCKNLRGGVQCVCKTKGYVHTASAKSCEPPRFEYRLLDPDRIKCCSHRGHQGSAVLTRFTMNGQGDYLDVIPMFCIHGSPVRVQVPNTYATPILVDSSSPNSLQTESLLDYVKIMQIKGVFKDNDVLVDIQYTNGCETKFKLVNRNPTNVHRQSLQWYLLKTPVSHTYYDTTKTGFGSMNCDMPFPTNINWYKEKLTQRPTARQRQKCMTRAKSLAITITSTISVLSFSFIIKML</sequence>
<keyword evidence="8" id="KW-1185">Reference proteome</keyword>
<evidence type="ECO:0000256" key="2">
    <source>
        <dbReference type="ARBA" id="ARBA00022729"/>
    </source>
</evidence>
<gene>
    <name evidence="7" type="ORF">RRG08_061507</name>
</gene>
<name>A0AAE0XRI8_9GAST</name>
<feature type="domain" description="EGF-like" evidence="6">
    <location>
        <begin position="434"/>
        <end position="477"/>
    </location>
</feature>
<keyword evidence="1" id="KW-0245">EGF-like domain</keyword>
<dbReference type="SMART" id="SM00179">
    <property type="entry name" value="EGF_CA"/>
    <property type="match status" value="3"/>
</dbReference>
<dbReference type="InterPro" id="IPR049883">
    <property type="entry name" value="NOTCH1_EGF-like"/>
</dbReference>
<keyword evidence="3" id="KW-0677">Repeat</keyword>
<dbReference type="InterPro" id="IPR001881">
    <property type="entry name" value="EGF-like_Ca-bd_dom"/>
</dbReference>
<evidence type="ECO:0000256" key="4">
    <source>
        <dbReference type="ARBA" id="ARBA00023157"/>
    </source>
</evidence>
<evidence type="ECO:0000259" key="6">
    <source>
        <dbReference type="SMART" id="SM00181"/>
    </source>
</evidence>
<evidence type="ECO:0008006" key="9">
    <source>
        <dbReference type="Google" id="ProtNLM"/>
    </source>
</evidence>
<comment type="caution">
    <text evidence="7">The sequence shown here is derived from an EMBL/GenBank/DDBJ whole genome shotgun (WGS) entry which is preliminary data.</text>
</comment>
<proteinExistence type="predicted"/>
<dbReference type="GO" id="GO:0005509">
    <property type="term" value="F:calcium ion binding"/>
    <property type="evidence" value="ECO:0007669"/>
    <property type="project" value="InterPro"/>
</dbReference>
<keyword evidence="2" id="KW-0732">Signal</keyword>
<organism evidence="7 8">
    <name type="scientific">Elysia crispata</name>
    <name type="common">lettuce slug</name>
    <dbReference type="NCBI Taxonomy" id="231223"/>
    <lineage>
        <taxon>Eukaryota</taxon>
        <taxon>Metazoa</taxon>
        <taxon>Spiralia</taxon>
        <taxon>Lophotrochozoa</taxon>
        <taxon>Mollusca</taxon>
        <taxon>Gastropoda</taxon>
        <taxon>Heterobranchia</taxon>
        <taxon>Euthyneura</taxon>
        <taxon>Panpulmonata</taxon>
        <taxon>Sacoglossa</taxon>
        <taxon>Placobranchoidea</taxon>
        <taxon>Plakobranchidae</taxon>
        <taxon>Elysia</taxon>
    </lineage>
</organism>
<dbReference type="InterPro" id="IPR018097">
    <property type="entry name" value="EGF_Ca-bd_CS"/>
</dbReference>
<reference evidence="7" key="1">
    <citation type="journal article" date="2023" name="G3 (Bethesda)">
        <title>A reference genome for the long-term kleptoplast-retaining sea slug Elysia crispata morphotype clarki.</title>
        <authorList>
            <person name="Eastman K.E."/>
            <person name="Pendleton A.L."/>
            <person name="Shaikh M.A."/>
            <person name="Suttiyut T."/>
            <person name="Ogas R."/>
            <person name="Tomko P."/>
            <person name="Gavelis G."/>
            <person name="Widhalm J.R."/>
            <person name="Wisecaver J.H."/>
        </authorList>
    </citation>
    <scope>NUCLEOTIDE SEQUENCE</scope>
    <source>
        <strain evidence="7">ECLA1</strain>
    </source>
</reference>
<dbReference type="PANTHER" id="PTHR24034">
    <property type="entry name" value="EGF-LIKE DOMAIN-CONTAINING PROTEIN"/>
    <property type="match status" value="1"/>
</dbReference>
<dbReference type="Proteomes" id="UP001283361">
    <property type="component" value="Unassembled WGS sequence"/>
</dbReference>
<dbReference type="Pfam" id="PF07645">
    <property type="entry name" value="EGF_CA"/>
    <property type="match status" value="3"/>
</dbReference>
<dbReference type="SUPFAM" id="SSF57196">
    <property type="entry name" value="EGF/Laminin"/>
    <property type="match status" value="1"/>
</dbReference>
<dbReference type="SMART" id="SM00181">
    <property type="entry name" value="EGF"/>
    <property type="match status" value="4"/>
</dbReference>
<feature type="domain" description="EGF-like calcium-binding" evidence="5">
    <location>
        <begin position="172"/>
        <end position="224"/>
    </location>
</feature>
<evidence type="ECO:0000313" key="8">
    <source>
        <dbReference type="Proteomes" id="UP001283361"/>
    </source>
</evidence>
<evidence type="ECO:0000256" key="3">
    <source>
        <dbReference type="ARBA" id="ARBA00022737"/>
    </source>
</evidence>
<keyword evidence="4" id="KW-1015">Disulfide bond</keyword>
<feature type="domain" description="EGF-like" evidence="6">
    <location>
        <begin position="498"/>
        <end position="541"/>
    </location>
</feature>
<feature type="domain" description="EGF-like calcium-binding" evidence="5">
    <location>
        <begin position="495"/>
        <end position="541"/>
    </location>
</feature>
<dbReference type="InterPro" id="IPR050751">
    <property type="entry name" value="ECM_structural_protein"/>
</dbReference>
<dbReference type="InterPro" id="IPR000742">
    <property type="entry name" value="EGF"/>
</dbReference>
<dbReference type="PANTHER" id="PTHR24034:SF209">
    <property type="entry name" value="EGF-LIKE DOMAIN-CONTAINING PROTEIN"/>
    <property type="match status" value="1"/>
</dbReference>
<evidence type="ECO:0000313" key="7">
    <source>
        <dbReference type="EMBL" id="KAK3705765.1"/>
    </source>
</evidence>
<dbReference type="AlphaFoldDB" id="A0AAE0XRI8"/>
<dbReference type="CDD" id="cd00054">
    <property type="entry name" value="EGF_CA"/>
    <property type="match status" value="1"/>
</dbReference>
<dbReference type="Gene3D" id="2.10.25.10">
    <property type="entry name" value="Laminin"/>
    <property type="match status" value="3"/>
</dbReference>
<feature type="domain" description="EGF-like calcium-binding" evidence="5">
    <location>
        <begin position="542"/>
        <end position="586"/>
    </location>
</feature>
<feature type="domain" description="EGF-like" evidence="6">
    <location>
        <begin position="129"/>
        <end position="171"/>
    </location>
</feature>
<dbReference type="EMBL" id="JAWDGP010007766">
    <property type="protein sequence ID" value="KAK3705765.1"/>
    <property type="molecule type" value="Genomic_DNA"/>
</dbReference>
<evidence type="ECO:0000259" key="5">
    <source>
        <dbReference type="SMART" id="SM00179"/>
    </source>
</evidence>
<evidence type="ECO:0000256" key="1">
    <source>
        <dbReference type="ARBA" id="ARBA00022536"/>
    </source>
</evidence>
<protein>
    <recommendedName>
        <fullName evidence="9">EGF-like domain-containing protein</fullName>
    </recommendedName>
</protein>
<dbReference type="PROSITE" id="PS01187">
    <property type="entry name" value="EGF_CA"/>
    <property type="match status" value="2"/>
</dbReference>